<dbReference type="InterPro" id="IPR005248">
    <property type="entry name" value="NadD/NMNAT"/>
</dbReference>
<organism evidence="12 13">
    <name type="scientific">Paenibacillus selenitireducens</name>
    <dbReference type="NCBI Taxonomy" id="1324314"/>
    <lineage>
        <taxon>Bacteria</taxon>
        <taxon>Bacillati</taxon>
        <taxon>Bacillota</taxon>
        <taxon>Bacilli</taxon>
        <taxon>Bacillales</taxon>
        <taxon>Paenibacillaceae</taxon>
        <taxon>Paenibacillus</taxon>
    </lineage>
</organism>
<comment type="function">
    <text evidence="1 10">Catalyzes the reversible adenylation of nicotinate mononucleotide (NaMN) to nicotinic acid adenine dinucleotide (NaAD).</text>
</comment>
<evidence type="ECO:0000256" key="2">
    <source>
        <dbReference type="ARBA" id="ARBA00005019"/>
    </source>
</evidence>
<comment type="pathway">
    <text evidence="2 10">Cofactor biosynthesis; NAD(+) biosynthesis; deamido-NAD(+) from nicotinate D-ribonucleotide: step 1/1.</text>
</comment>
<comment type="catalytic activity">
    <reaction evidence="9 10">
        <text>nicotinate beta-D-ribonucleotide + ATP + H(+) = deamido-NAD(+) + diphosphate</text>
        <dbReference type="Rhea" id="RHEA:22860"/>
        <dbReference type="ChEBI" id="CHEBI:15378"/>
        <dbReference type="ChEBI" id="CHEBI:30616"/>
        <dbReference type="ChEBI" id="CHEBI:33019"/>
        <dbReference type="ChEBI" id="CHEBI:57502"/>
        <dbReference type="ChEBI" id="CHEBI:58437"/>
        <dbReference type="EC" id="2.7.7.18"/>
    </reaction>
</comment>
<dbReference type="CDD" id="cd02165">
    <property type="entry name" value="NMNAT"/>
    <property type="match status" value="1"/>
</dbReference>
<dbReference type="GO" id="GO:0005524">
    <property type="term" value="F:ATP binding"/>
    <property type="evidence" value="ECO:0007669"/>
    <property type="project" value="UniProtKB-KW"/>
</dbReference>
<dbReference type="NCBIfam" id="NF000840">
    <property type="entry name" value="PRK00071.1-3"/>
    <property type="match status" value="1"/>
</dbReference>
<keyword evidence="4 10" id="KW-0808">Transferase</keyword>
<keyword evidence="7 10" id="KW-0067">ATP-binding</keyword>
<evidence type="ECO:0000256" key="10">
    <source>
        <dbReference type="HAMAP-Rule" id="MF_00244"/>
    </source>
</evidence>
<feature type="domain" description="Cytidyltransferase-like" evidence="11">
    <location>
        <begin position="6"/>
        <end position="169"/>
    </location>
</feature>
<dbReference type="Gene3D" id="3.40.50.620">
    <property type="entry name" value="HUPs"/>
    <property type="match status" value="1"/>
</dbReference>
<dbReference type="SUPFAM" id="SSF52374">
    <property type="entry name" value="Nucleotidylyl transferase"/>
    <property type="match status" value="1"/>
</dbReference>
<keyword evidence="3 10" id="KW-0662">Pyridine nucleotide biosynthesis</keyword>
<evidence type="ECO:0000256" key="1">
    <source>
        <dbReference type="ARBA" id="ARBA00002324"/>
    </source>
</evidence>
<dbReference type="EMBL" id="MSZX01000004">
    <property type="protein sequence ID" value="OPA78365.1"/>
    <property type="molecule type" value="Genomic_DNA"/>
</dbReference>
<gene>
    <name evidence="10 12" type="primary">nadD</name>
    <name evidence="12" type="ORF">BVG16_10805</name>
</gene>
<keyword evidence="5 10" id="KW-0548">Nucleotidyltransferase</keyword>
<keyword evidence="13" id="KW-1185">Reference proteome</keyword>
<dbReference type="PANTHER" id="PTHR39321">
    <property type="entry name" value="NICOTINATE-NUCLEOTIDE ADENYLYLTRANSFERASE-RELATED"/>
    <property type="match status" value="1"/>
</dbReference>
<accession>A0A1T2XEW0</accession>
<dbReference type="PANTHER" id="PTHR39321:SF3">
    <property type="entry name" value="PHOSPHOPANTETHEINE ADENYLYLTRANSFERASE"/>
    <property type="match status" value="1"/>
</dbReference>
<dbReference type="EC" id="2.7.7.18" evidence="10"/>
<sequence>MHKVGIFGGTFDPIHIGHLLLAEHTCEVLHLDEVWFMPAADPPHKDYQPLATGQERLEMIRLAIEGHPFFRLTDIEMERGGVSYTVDTIEELQRRHANHAFSFLMGADMVNYLPKWHRIDDLALRIEFIGVQRPGTTLHLNELPAHIRDKVKMVEIPLIELSSTEIRERASQGRSYRYMVPEPVHQFIQRNDLYESKS</sequence>
<dbReference type="HAMAP" id="MF_00244">
    <property type="entry name" value="NaMN_adenylyltr"/>
    <property type="match status" value="1"/>
</dbReference>
<evidence type="ECO:0000313" key="12">
    <source>
        <dbReference type="EMBL" id="OPA78365.1"/>
    </source>
</evidence>
<dbReference type="NCBIfam" id="TIGR00125">
    <property type="entry name" value="cyt_tran_rel"/>
    <property type="match status" value="1"/>
</dbReference>
<dbReference type="AlphaFoldDB" id="A0A1T2XEW0"/>
<evidence type="ECO:0000256" key="4">
    <source>
        <dbReference type="ARBA" id="ARBA00022679"/>
    </source>
</evidence>
<dbReference type="OrthoDB" id="5295945at2"/>
<evidence type="ECO:0000256" key="9">
    <source>
        <dbReference type="ARBA" id="ARBA00048721"/>
    </source>
</evidence>
<dbReference type="InterPro" id="IPR004821">
    <property type="entry name" value="Cyt_trans-like"/>
</dbReference>
<dbReference type="STRING" id="1324314.BVG16_10805"/>
<evidence type="ECO:0000256" key="5">
    <source>
        <dbReference type="ARBA" id="ARBA00022695"/>
    </source>
</evidence>
<evidence type="ECO:0000256" key="7">
    <source>
        <dbReference type="ARBA" id="ARBA00022840"/>
    </source>
</evidence>
<comment type="caution">
    <text evidence="12">The sequence shown here is derived from an EMBL/GenBank/DDBJ whole genome shotgun (WGS) entry which is preliminary data.</text>
</comment>
<dbReference type="GO" id="GO:0009435">
    <property type="term" value="P:NAD+ biosynthetic process"/>
    <property type="evidence" value="ECO:0007669"/>
    <property type="project" value="UniProtKB-UniRule"/>
</dbReference>
<proteinExistence type="inferred from homology"/>
<dbReference type="NCBIfam" id="NF000841">
    <property type="entry name" value="PRK00071.1-4"/>
    <property type="match status" value="1"/>
</dbReference>
<keyword evidence="8 10" id="KW-0520">NAD</keyword>
<protein>
    <recommendedName>
        <fullName evidence="10">Probable nicotinate-nucleotide adenylyltransferase</fullName>
        <ecNumber evidence="10">2.7.7.18</ecNumber>
    </recommendedName>
    <alternativeName>
        <fullName evidence="10">Deamido-NAD(+) diphosphorylase</fullName>
    </alternativeName>
    <alternativeName>
        <fullName evidence="10">Deamido-NAD(+) pyrophosphorylase</fullName>
    </alternativeName>
    <alternativeName>
        <fullName evidence="10">Nicotinate mononucleotide adenylyltransferase</fullName>
        <shortName evidence="10">NaMN adenylyltransferase</shortName>
    </alternativeName>
</protein>
<name>A0A1T2XEW0_9BACL</name>
<dbReference type="UniPathway" id="UPA00253">
    <property type="reaction ID" value="UER00332"/>
</dbReference>
<dbReference type="InterPro" id="IPR014729">
    <property type="entry name" value="Rossmann-like_a/b/a_fold"/>
</dbReference>
<dbReference type="NCBIfam" id="TIGR00482">
    <property type="entry name" value="nicotinate (nicotinamide) nucleotide adenylyltransferase"/>
    <property type="match status" value="1"/>
</dbReference>
<dbReference type="RefSeq" id="WP_078498597.1">
    <property type="nucleotide sequence ID" value="NZ_MSZX01000004.1"/>
</dbReference>
<comment type="similarity">
    <text evidence="10">Belongs to the NadD family.</text>
</comment>
<evidence type="ECO:0000256" key="8">
    <source>
        <dbReference type="ARBA" id="ARBA00023027"/>
    </source>
</evidence>
<evidence type="ECO:0000313" key="13">
    <source>
        <dbReference type="Proteomes" id="UP000190188"/>
    </source>
</evidence>
<dbReference type="Proteomes" id="UP000190188">
    <property type="component" value="Unassembled WGS sequence"/>
</dbReference>
<evidence type="ECO:0000259" key="11">
    <source>
        <dbReference type="Pfam" id="PF01467"/>
    </source>
</evidence>
<dbReference type="GO" id="GO:0004515">
    <property type="term" value="F:nicotinate-nucleotide adenylyltransferase activity"/>
    <property type="evidence" value="ECO:0007669"/>
    <property type="project" value="UniProtKB-UniRule"/>
</dbReference>
<evidence type="ECO:0000256" key="3">
    <source>
        <dbReference type="ARBA" id="ARBA00022642"/>
    </source>
</evidence>
<keyword evidence="6 10" id="KW-0547">Nucleotide-binding</keyword>
<reference evidence="12 13" key="1">
    <citation type="submission" date="2017-01" db="EMBL/GenBank/DDBJ databases">
        <title>Genome analysis of Paenibacillus selenitrireducens ES3-24.</title>
        <authorList>
            <person name="Xu D."/>
            <person name="Yao R."/>
            <person name="Zheng S."/>
        </authorList>
    </citation>
    <scope>NUCLEOTIDE SEQUENCE [LARGE SCALE GENOMIC DNA]</scope>
    <source>
        <strain evidence="12 13">ES3-24</strain>
    </source>
</reference>
<evidence type="ECO:0000256" key="6">
    <source>
        <dbReference type="ARBA" id="ARBA00022741"/>
    </source>
</evidence>
<dbReference type="Pfam" id="PF01467">
    <property type="entry name" value="CTP_transf_like"/>
    <property type="match status" value="1"/>
</dbReference>